<feature type="transmembrane region" description="Helical" evidence="1">
    <location>
        <begin position="193"/>
        <end position="211"/>
    </location>
</feature>
<feature type="compositionally biased region" description="Polar residues" evidence="2">
    <location>
        <begin position="317"/>
        <end position="329"/>
    </location>
</feature>
<evidence type="ECO:0000259" key="3">
    <source>
        <dbReference type="Pfam" id="PF07819"/>
    </source>
</evidence>
<dbReference type="AlphaFoldDB" id="A0A9P8ACL7"/>
<keyword evidence="1" id="KW-0812">Transmembrane</keyword>
<keyword evidence="1" id="KW-0256">Endoplasmic reticulum</keyword>
<dbReference type="PANTHER" id="PTHR12242">
    <property type="entry name" value="OS02G0130600 PROTEIN-RELATED"/>
    <property type="match status" value="1"/>
</dbReference>
<feature type="domain" description="GPI inositol-deacylase PGAP1-like alpha/beta" evidence="3">
    <location>
        <begin position="444"/>
        <end position="511"/>
    </location>
</feature>
<evidence type="ECO:0000256" key="2">
    <source>
        <dbReference type="SAM" id="MobiDB-lite"/>
    </source>
</evidence>
<keyword evidence="1" id="KW-0472">Membrane</keyword>
<evidence type="ECO:0000256" key="1">
    <source>
        <dbReference type="RuleBase" id="RU365011"/>
    </source>
</evidence>
<comment type="similarity">
    <text evidence="1">Belongs to the GPI inositol-deacylase family.</text>
</comment>
<feature type="transmembrane region" description="Helical" evidence="1">
    <location>
        <begin position="231"/>
        <end position="252"/>
    </location>
</feature>
<feature type="transmembrane region" description="Helical" evidence="1">
    <location>
        <begin position="77"/>
        <end position="102"/>
    </location>
</feature>
<gene>
    <name evidence="4" type="ORF">KVV02_001904</name>
</gene>
<evidence type="ECO:0000313" key="4">
    <source>
        <dbReference type="EMBL" id="KAG9326954.1"/>
    </source>
</evidence>
<protein>
    <recommendedName>
        <fullName evidence="1">GPI inositol-deacylase</fullName>
        <ecNumber evidence="1">3.1.-.-</ecNumber>
    </recommendedName>
</protein>
<comment type="function">
    <text evidence="1">Involved in inositol deacylation of GPI-anchored proteins which plays important roles in the quality control and ER-associated degradation of GPI-anchored proteins.</text>
</comment>
<dbReference type="PANTHER" id="PTHR12242:SF1">
    <property type="entry name" value="MYND-TYPE DOMAIN-CONTAINING PROTEIN"/>
    <property type="match status" value="1"/>
</dbReference>
<keyword evidence="1" id="KW-0813">Transport</keyword>
<dbReference type="GO" id="GO:0016788">
    <property type="term" value="F:hydrolase activity, acting on ester bonds"/>
    <property type="evidence" value="ECO:0007669"/>
    <property type="project" value="InterPro"/>
</dbReference>
<dbReference type="EC" id="3.1.-.-" evidence="1"/>
<dbReference type="Proteomes" id="UP000717515">
    <property type="component" value="Unassembled WGS sequence"/>
</dbReference>
<keyword evidence="1" id="KW-0653">Protein transport</keyword>
<comment type="caution">
    <text evidence="4">The sequence shown here is derived from an EMBL/GenBank/DDBJ whole genome shotgun (WGS) entry which is preliminary data.</text>
</comment>
<feature type="region of interest" description="Disordered" evidence="2">
    <location>
        <begin position="317"/>
        <end position="373"/>
    </location>
</feature>
<dbReference type="GO" id="GO:0005789">
    <property type="term" value="C:endoplasmic reticulum membrane"/>
    <property type="evidence" value="ECO:0007669"/>
    <property type="project" value="UniProtKB-SubCell"/>
</dbReference>
<organism evidence="4 5">
    <name type="scientific">Mortierella alpina</name>
    <name type="common">Oleaginous fungus</name>
    <name type="synonym">Mortierella renispora</name>
    <dbReference type="NCBI Taxonomy" id="64518"/>
    <lineage>
        <taxon>Eukaryota</taxon>
        <taxon>Fungi</taxon>
        <taxon>Fungi incertae sedis</taxon>
        <taxon>Mucoromycota</taxon>
        <taxon>Mortierellomycotina</taxon>
        <taxon>Mortierellomycetes</taxon>
        <taxon>Mortierellales</taxon>
        <taxon>Mortierellaceae</taxon>
        <taxon>Mortierella</taxon>
    </lineage>
</organism>
<dbReference type="SUPFAM" id="SSF53474">
    <property type="entry name" value="alpha/beta-Hydrolases"/>
    <property type="match status" value="1"/>
</dbReference>
<comment type="caution">
    <text evidence="1">Lacks conserved residue(s) required for the propagation of feature annotation.</text>
</comment>
<comment type="subcellular location">
    <subcellularLocation>
        <location evidence="1">Endoplasmic reticulum membrane</location>
    </subcellularLocation>
</comment>
<name>A0A9P8ACL7_MORAP</name>
<feature type="transmembrane region" description="Helical" evidence="1">
    <location>
        <begin position="51"/>
        <end position="71"/>
    </location>
</feature>
<sequence length="674" mass="77031">MAIYHPYSALLHNQQAIFCYENMGWISFFRFETFDVERAVTSNFFKPQGLIATRIISTIYLFSVLVGALATTPSFRYFISFFTNISFCALIAYFVWSTIWSVQYSRLAENDKGAWIKKRTSGWGIVYSVLYSSSAVFHIVVPLVYWTFLRSHQKPHTGVYEWATVSEHSMDGVFMIIEIVCTRMLIDVRHLPFTLLFMASYLLVTFVHWWSTGLWVYSFLDYVTQGWKKTIVYYVGVAVGLVVVYLAVWKLHDLREYLAMRRRSGGKESATDVMHDLSSVSTEIWEDKLHHIAPIAVRSLLSSDLVRQPWIVQQSRLKNTKQLQPSPESFSRHGAAKRRREDTDPSDPVNRSSSREDTTKDPRKDAVEEQQSTKSFRAARLPVVLCHGFSGFDTLGKNPDFRFDYWYGVREALDEIGCCVHTARVPPFAGIQKRAEALKEYIEQTVPHGSELNLVGHSMGGLDCRHLISHLKSSHFKVRSLTTLGTPHHGSSFADYVMSDIVGHKRLEAFWTIMGLVGIERGAAENLTTYFLKDEFNPNTPDDPDVAYFSYGASFQPGLFSRFRFSWKVLMDREGPNDGLVSVKSAHWGKYIRTIPNADHMDLMNWVNALAWSRARFPWILGGSSHDPEGRPKGAFETDNDDEADKDAVKEEPPLFNAIELYLEISDMLHSRGL</sequence>
<dbReference type="InterPro" id="IPR029058">
    <property type="entry name" value="AB_hydrolase_fold"/>
</dbReference>
<dbReference type="GO" id="GO:0015031">
    <property type="term" value="P:protein transport"/>
    <property type="evidence" value="ECO:0007669"/>
    <property type="project" value="UniProtKB-KW"/>
</dbReference>
<feature type="region of interest" description="Disordered" evidence="2">
    <location>
        <begin position="625"/>
        <end position="649"/>
    </location>
</feature>
<reference evidence="4" key="1">
    <citation type="submission" date="2021-07" db="EMBL/GenBank/DDBJ databases">
        <title>Draft genome of Mortierella alpina, strain LL118, isolated from an aspen leaf litter sample.</title>
        <authorList>
            <person name="Yang S."/>
            <person name="Vinatzer B.A."/>
        </authorList>
    </citation>
    <scope>NUCLEOTIDE SEQUENCE</scope>
    <source>
        <strain evidence="4">LL118</strain>
    </source>
</reference>
<dbReference type="InterPro" id="IPR012908">
    <property type="entry name" value="PGAP1-ab_dom-like"/>
</dbReference>
<dbReference type="Pfam" id="PF07819">
    <property type="entry name" value="PGAP1"/>
    <property type="match status" value="1"/>
</dbReference>
<evidence type="ECO:0000313" key="5">
    <source>
        <dbReference type="Proteomes" id="UP000717515"/>
    </source>
</evidence>
<dbReference type="EMBL" id="JAIFTL010000011">
    <property type="protein sequence ID" value="KAG9326954.1"/>
    <property type="molecule type" value="Genomic_DNA"/>
</dbReference>
<keyword evidence="1" id="KW-1133">Transmembrane helix</keyword>
<feature type="compositionally biased region" description="Basic and acidic residues" evidence="2">
    <location>
        <begin position="353"/>
        <end position="367"/>
    </location>
</feature>
<proteinExistence type="inferred from homology"/>
<feature type="transmembrane region" description="Helical" evidence="1">
    <location>
        <begin position="123"/>
        <end position="148"/>
    </location>
</feature>
<accession>A0A9P8ACL7</accession>
<feature type="compositionally biased region" description="Basic and acidic residues" evidence="2">
    <location>
        <begin position="626"/>
        <end position="636"/>
    </location>
</feature>
<keyword evidence="1" id="KW-0378">Hydrolase</keyword>
<dbReference type="Gene3D" id="3.40.50.1820">
    <property type="entry name" value="alpha/beta hydrolase"/>
    <property type="match status" value="1"/>
</dbReference>